<sequence>MYDSDLHLTGFLVYWLSFFVIPDFPYEGPNHTVFLLAVSLARGDFVPLGPLFLGYLFHHLDQVHVDTERSMGRYVMVSVVHTQFLMAFCFEHFPSLVPSLADISEGEEPRPRIMRWSGGAPTQAVGTPRSEETPLSVCVCWYEGGEHTPLIKLKRKREDDEACEQEGCSNSSIDDNILISQSFKLPCTAELSSSGKPVVEGKRLIDLAEGESNGTDSDAEGSDDRNTEEGEGSGADGSEEDESDENGDGEDQSGDDNNVDNLGGNEDENGAGGDANGNDADKVRDGDGEGGGGDGNMGLGIDTMAPIVEEDEEEEEDEDAPGLITRRRILMEGLLSVPDINQLAPEAVIQQSTLRAAVETALDLFDGRVSVPPIGDLATHFQAHDAAMAFANLTSAEVFAALQDVSLISLGTLQAGYAVGDVGEGSSLLVGGSILQQQVETSTSRGHVAADDDSEVQVVEPPVVNEVEALSNEAFFGYYDFPREVTSFLSFVRDHFPYTFFKVRNLCSQTMGRLQFECLYSFLQSIKDIRVCDLGLDHIEEIDLMVQNFDKLEFDFWWVYKKLDAAKIMRENDVRWKYCEGAKAALEEAHVALARARDTVAAAEAVVEERKLAYECMVEEIRLGDRLIDVPLCDTNPFLKKIFG</sequence>
<comment type="caution">
    <text evidence="1">The sequence shown here is derived from an EMBL/GenBank/DDBJ whole genome shotgun (WGS) entry which is preliminary data.</text>
</comment>
<evidence type="ECO:0000313" key="1">
    <source>
        <dbReference type="EMBL" id="KAI8530263.1"/>
    </source>
</evidence>
<name>A0ACC0LQ55_RHOML</name>
<protein>
    <submittedName>
        <fullName evidence="1">Uncharacterized protein</fullName>
    </submittedName>
</protein>
<keyword evidence="2" id="KW-1185">Reference proteome</keyword>
<accession>A0ACC0LQ55</accession>
<evidence type="ECO:0000313" key="2">
    <source>
        <dbReference type="Proteomes" id="UP001062846"/>
    </source>
</evidence>
<proteinExistence type="predicted"/>
<gene>
    <name evidence="1" type="ORF">RHMOL_Rhmol11G0043000</name>
</gene>
<reference evidence="1" key="1">
    <citation type="submission" date="2022-02" db="EMBL/GenBank/DDBJ databases">
        <title>Plant Genome Project.</title>
        <authorList>
            <person name="Zhang R.-G."/>
        </authorList>
    </citation>
    <scope>NUCLEOTIDE SEQUENCE</scope>
    <source>
        <strain evidence="1">AT1</strain>
    </source>
</reference>
<dbReference type="Proteomes" id="UP001062846">
    <property type="component" value="Chromosome 11"/>
</dbReference>
<organism evidence="1 2">
    <name type="scientific">Rhododendron molle</name>
    <name type="common">Chinese azalea</name>
    <name type="synonym">Azalea mollis</name>
    <dbReference type="NCBI Taxonomy" id="49168"/>
    <lineage>
        <taxon>Eukaryota</taxon>
        <taxon>Viridiplantae</taxon>
        <taxon>Streptophyta</taxon>
        <taxon>Embryophyta</taxon>
        <taxon>Tracheophyta</taxon>
        <taxon>Spermatophyta</taxon>
        <taxon>Magnoliopsida</taxon>
        <taxon>eudicotyledons</taxon>
        <taxon>Gunneridae</taxon>
        <taxon>Pentapetalae</taxon>
        <taxon>asterids</taxon>
        <taxon>Ericales</taxon>
        <taxon>Ericaceae</taxon>
        <taxon>Ericoideae</taxon>
        <taxon>Rhodoreae</taxon>
        <taxon>Rhododendron</taxon>
    </lineage>
</organism>
<dbReference type="EMBL" id="CM046398">
    <property type="protein sequence ID" value="KAI8530263.1"/>
    <property type="molecule type" value="Genomic_DNA"/>
</dbReference>